<feature type="transmembrane region" description="Helical" evidence="2">
    <location>
        <begin position="145"/>
        <end position="166"/>
    </location>
</feature>
<feature type="transmembrane region" description="Helical" evidence="2">
    <location>
        <begin position="28"/>
        <end position="46"/>
    </location>
</feature>
<feature type="coiled-coil region" evidence="1">
    <location>
        <begin position="573"/>
        <end position="628"/>
    </location>
</feature>
<keyword evidence="2" id="KW-0472">Membrane</keyword>
<comment type="caution">
    <text evidence="3">The sequence shown here is derived from an EMBL/GenBank/DDBJ whole genome shotgun (WGS) entry which is preliminary data.</text>
</comment>
<evidence type="ECO:0000256" key="2">
    <source>
        <dbReference type="SAM" id="Phobius"/>
    </source>
</evidence>
<dbReference type="Proteomes" id="UP000676565">
    <property type="component" value="Unassembled WGS sequence"/>
</dbReference>
<keyword evidence="2" id="KW-0812">Transmembrane</keyword>
<accession>A0ABS5BTS2</accession>
<proteinExistence type="predicted"/>
<keyword evidence="1" id="KW-0175">Coiled coil</keyword>
<evidence type="ECO:0000313" key="3">
    <source>
        <dbReference type="EMBL" id="MBP3957098.1"/>
    </source>
</evidence>
<dbReference type="RefSeq" id="WP_210655849.1">
    <property type="nucleotide sequence ID" value="NZ_JAGKQQ010000001.1"/>
</dbReference>
<keyword evidence="2" id="KW-1133">Transmembrane helix</keyword>
<organism evidence="3 4">
    <name type="scientific">Gemmata palustris</name>
    <dbReference type="NCBI Taxonomy" id="2822762"/>
    <lineage>
        <taxon>Bacteria</taxon>
        <taxon>Pseudomonadati</taxon>
        <taxon>Planctomycetota</taxon>
        <taxon>Planctomycetia</taxon>
        <taxon>Gemmatales</taxon>
        <taxon>Gemmataceae</taxon>
        <taxon>Gemmata</taxon>
    </lineage>
</organism>
<name>A0ABS5BTS2_9BACT</name>
<gene>
    <name evidence="3" type="ORF">J8F10_17675</name>
</gene>
<sequence>MVAALPPALEQRLVALVPRVRALRLARGASLCLLAAVAATAFVLLLDTLFELPATARGLFIAVWVTGLGVLVWHLVVRPWQADLSLADVADELAKKLPELSERLRALVDEDQAGTSAAVRAALVEDTARRARAVDFERAIPTHPALLRVCGALLTLLSFLMGAGLVPNSADRIKRVAMPWSRPPGAGVRVVVTSGEPVVRRGGSVTLTAFAEKIDGRVLVRAPEGAVLLFRHHASGSEYRLPMTADETGAVHVTRPEVTGDFEYRVQIGSTTSEWFRVTALDAVELAEGTRIEIAPPDYAASWRKQTVAGFADFDALEYSAVTIQLKFTHPAAAAQLEWRRGEAKPEPIALELAPDGLSATAAVPALGHESGTLRLVLLREENGKKLRSVSTIHARITRDKAPWIEHISGVASYPRTARPDARIAIDFVACDDMNVSGAVLEFDSNTAPLSVPLIPSGTARVTGHLDFDLAKLAPASGTVRFRIRVTDNRSIGAGKALGPQETFYPATGWSELRIAATAPPIEEQDVLHQRDAVRSATETARRAVREAAEVLSAVRTDVIGHTTLAPDHIIRLNTIREKIDRAVEVLNNLARESALTLELRPLAAAAREIADRELKGAEEAVRKIEADENGRESAFASATEHLSGAGDKLDALLARNANLARDRLDRAKLGTLAADQSALARAGEKDVLARQRELFAQLKALVAESAPLRAAAESAKGTEARRLAQSLFELSAQIRDLDKVARQTSIGAQATILERLAHDQEALTKRAAQLFAAIDTAARLAGSAPPKLEEFRRVVDLAALGKTVEALTELERQAQALERIALEFDKWAADRIDPKKGTRQLALWQDDLLTRFNTATKTIPFDKLPEGTRTAFRSEQKALHTGLMQFAFPPDPTVKAARDNAAIHTGTAHSSLAETGAGAGTAMKLAADALNRLAEKTPAVAERLTKTLRALDKLRPTQDVLANDVERALRGYEGQAPTPALVKKLAPLADRQRTLGPAVAALDLPGLGERQARVVSALALAVTDLQDGAPFDIQASQLLVRRELDRLKLALEGSPPPDTKVDELHHKFAALADALDAHGANLTAKLLEPAGPVVQDVSRQLERFVAPEAPALLTDAKKALLGADTWFREGTKPDEARRNVRAAADALGQFRDRLNGSETDLERVQRLASNRRLAGARAKELSDAKAPFNPPASDEAGRQLKHEAEELVHTRVGVVGQLNKRRALDQYARLGAKAEPDRLASDQKALAEALDELAAKMADIAELAAPAGASAPQPPPEIDAHLPSRAFAEALRGLTGQQRTLHDQLTNFAQALADRLRPAPVNPFPDLETEQRAIAATLLALVPEAGDTKTQWKAAVGAADRLRAGDAPGALKSAEDATNQLKQLERTGAGKPWGQRAAALAARQRTVLEAVTKLTGAANAATAQQIARAKELAARAGELARVLELSAKGSDPLDETTNALVEAVTQVARAEKLLLEAARKADASEIREAAKLRADADARVRTAYTRISGAAPASGTSANDLGIALRTAEVAMRTALVNLTAAPPTSAENAMRAAADALGAAAKNVNLSK</sequence>
<protein>
    <recommendedName>
        <fullName evidence="5">DUF4175 family protein</fullName>
    </recommendedName>
</protein>
<evidence type="ECO:0000256" key="1">
    <source>
        <dbReference type="SAM" id="Coils"/>
    </source>
</evidence>
<dbReference type="EMBL" id="JAGKQQ010000001">
    <property type="protein sequence ID" value="MBP3957098.1"/>
    <property type="molecule type" value="Genomic_DNA"/>
</dbReference>
<reference evidence="3 4" key="1">
    <citation type="submission" date="2021-04" db="EMBL/GenBank/DDBJ databases">
        <authorList>
            <person name="Ivanova A."/>
        </authorList>
    </citation>
    <scope>NUCLEOTIDE SEQUENCE [LARGE SCALE GENOMIC DNA]</scope>
    <source>
        <strain evidence="3 4">G18</strain>
    </source>
</reference>
<evidence type="ECO:0008006" key="5">
    <source>
        <dbReference type="Google" id="ProtNLM"/>
    </source>
</evidence>
<evidence type="ECO:0000313" key="4">
    <source>
        <dbReference type="Proteomes" id="UP000676565"/>
    </source>
</evidence>
<keyword evidence="4" id="KW-1185">Reference proteome</keyword>
<feature type="transmembrane region" description="Helical" evidence="2">
    <location>
        <begin position="58"/>
        <end position="77"/>
    </location>
</feature>